<evidence type="ECO:0000259" key="1">
    <source>
        <dbReference type="Pfam" id="PF21788"/>
    </source>
</evidence>
<feature type="domain" description="Transposable element P transposase-like GTP-binding insertion" evidence="1">
    <location>
        <begin position="5"/>
        <end position="94"/>
    </location>
</feature>
<organism evidence="2 3">
    <name type="scientific">Holothuria leucospilota</name>
    <name type="common">Black long sea cucumber</name>
    <name type="synonym">Mertensiothuria leucospilota</name>
    <dbReference type="NCBI Taxonomy" id="206669"/>
    <lineage>
        <taxon>Eukaryota</taxon>
        <taxon>Metazoa</taxon>
        <taxon>Echinodermata</taxon>
        <taxon>Eleutherozoa</taxon>
        <taxon>Echinozoa</taxon>
        <taxon>Holothuroidea</taxon>
        <taxon>Aspidochirotacea</taxon>
        <taxon>Aspidochirotida</taxon>
        <taxon>Holothuriidae</taxon>
        <taxon>Holothuria</taxon>
    </lineage>
</organism>
<gene>
    <name evidence="2" type="ORF">HOLleu_03442</name>
</gene>
<proteinExistence type="predicted"/>
<reference evidence="2" key="1">
    <citation type="submission" date="2021-10" db="EMBL/GenBank/DDBJ databases">
        <title>Tropical sea cucumber genome reveals ecological adaptation and Cuvierian tubules defense mechanism.</title>
        <authorList>
            <person name="Chen T."/>
        </authorList>
    </citation>
    <scope>NUCLEOTIDE SEQUENCE</scope>
    <source>
        <strain evidence="2">Nanhai2018</strain>
        <tissue evidence="2">Muscle</tissue>
    </source>
</reference>
<dbReference type="AlphaFoldDB" id="A0A9Q1CRY7"/>
<dbReference type="EMBL" id="JAIZAY010000001">
    <property type="protein sequence ID" value="KAJ8050298.1"/>
    <property type="molecule type" value="Genomic_DNA"/>
</dbReference>
<dbReference type="OrthoDB" id="10063305at2759"/>
<evidence type="ECO:0000313" key="3">
    <source>
        <dbReference type="Proteomes" id="UP001152320"/>
    </source>
</evidence>
<name>A0A9Q1CRY7_HOLLE</name>
<protein>
    <recommendedName>
        <fullName evidence="1">Transposable element P transposase-like GTP-binding insertion domain-containing protein</fullName>
    </recommendedName>
</protein>
<keyword evidence="3" id="KW-1185">Reference proteome</keyword>
<dbReference type="Proteomes" id="UP001152320">
    <property type="component" value="Chromosome 1"/>
</dbReference>
<evidence type="ECO:0000313" key="2">
    <source>
        <dbReference type="EMBL" id="KAJ8050298.1"/>
    </source>
</evidence>
<comment type="caution">
    <text evidence="2">The sequence shown here is derived from an EMBL/GenBank/DDBJ whole genome shotgun (WGS) entry which is preliminary data.</text>
</comment>
<dbReference type="InterPro" id="IPR048366">
    <property type="entry name" value="TNP-like_GBD"/>
</dbReference>
<accession>A0A9Q1CRY7</accession>
<sequence>MWNGGQHLMWEHLVRLYYIDMDSSLKILPKTTYEHIQLTPYSKMRVSLAAQVLSSTMDIALKKYGGEQAAAKAKFCELVDAFFDCSNVRSTNEHVRKRKPNSAPYKELNDSRFMWLEDAFLRYFDEWKKRIESREGNFNKNAQSQMFISRQTFEGFKMLFDSCHKLSSL</sequence>
<dbReference type="Pfam" id="PF21788">
    <property type="entry name" value="TNP-like_GBD"/>
    <property type="match status" value="1"/>
</dbReference>